<keyword evidence="1" id="KW-1133">Transmembrane helix</keyword>
<evidence type="ECO:0000313" key="3">
    <source>
        <dbReference type="Proteomes" id="UP000265962"/>
    </source>
</evidence>
<dbReference type="AlphaFoldDB" id="A0A375HXI7"/>
<feature type="transmembrane region" description="Helical" evidence="1">
    <location>
        <begin position="26"/>
        <end position="49"/>
    </location>
</feature>
<organism evidence="2 3">
    <name type="scientific">Propionibacterium ruminifibrarum</name>
    <dbReference type="NCBI Taxonomy" id="1962131"/>
    <lineage>
        <taxon>Bacteria</taxon>
        <taxon>Bacillati</taxon>
        <taxon>Actinomycetota</taxon>
        <taxon>Actinomycetes</taxon>
        <taxon>Propionibacteriales</taxon>
        <taxon>Propionibacteriaceae</taxon>
        <taxon>Propionibacterium</taxon>
    </lineage>
</organism>
<protein>
    <submittedName>
        <fullName evidence="2">Transmembrane protein (PGPGW)</fullName>
    </submittedName>
</protein>
<feature type="transmembrane region" description="Helical" evidence="1">
    <location>
        <begin position="55"/>
        <end position="83"/>
    </location>
</feature>
<keyword evidence="3" id="KW-1185">Reference proteome</keyword>
<name>A0A375HXI7_9ACTN</name>
<evidence type="ECO:0000313" key="2">
    <source>
        <dbReference type="EMBL" id="SPF67155.1"/>
    </source>
</evidence>
<gene>
    <name evidence="2" type="ORF">PROPJV5_0165</name>
</gene>
<feature type="transmembrane region" description="Helical" evidence="1">
    <location>
        <begin position="95"/>
        <end position="122"/>
    </location>
</feature>
<sequence length="137" mass="15072">MHRWLIPRRERFAWRARLHANPASSLAYRIGVGVLGALLLILSALTGWLPGPGGIPLFLIGMAVLASEFRWAHRITVTVLMVVRHVECWSRRAKVIGVCVFGGVVVVCFYIALLVVGIPSWVPGWAVRLLSRLPGVG</sequence>
<keyword evidence="1 2" id="KW-0812">Transmembrane</keyword>
<dbReference type="InterPro" id="IPR019099">
    <property type="entry name" value="Uncharacterised_PGPGW_TM"/>
</dbReference>
<reference evidence="3" key="1">
    <citation type="submission" date="2018-02" db="EMBL/GenBank/DDBJ databases">
        <authorList>
            <person name="Hornung B."/>
        </authorList>
    </citation>
    <scope>NUCLEOTIDE SEQUENCE [LARGE SCALE GENOMIC DNA]</scope>
</reference>
<accession>A0A375HXI7</accession>
<dbReference type="EMBL" id="OMOH01000001">
    <property type="protein sequence ID" value="SPF67155.1"/>
    <property type="molecule type" value="Genomic_DNA"/>
</dbReference>
<proteinExistence type="predicted"/>
<keyword evidence="1" id="KW-0472">Membrane</keyword>
<dbReference type="Proteomes" id="UP000265962">
    <property type="component" value="Unassembled WGS sequence"/>
</dbReference>
<dbReference type="Pfam" id="PF09656">
    <property type="entry name" value="PGPGW"/>
    <property type="match status" value="1"/>
</dbReference>
<evidence type="ECO:0000256" key="1">
    <source>
        <dbReference type="SAM" id="Phobius"/>
    </source>
</evidence>